<feature type="non-terminal residue" evidence="3">
    <location>
        <position position="1"/>
    </location>
</feature>
<feature type="region of interest" description="Disordered" evidence="2">
    <location>
        <begin position="866"/>
        <end position="909"/>
    </location>
</feature>
<feature type="compositionally biased region" description="Pro residues" evidence="2">
    <location>
        <begin position="681"/>
        <end position="696"/>
    </location>
</feature>
<feature type="compositionally biased region" description="Polar residues" evidence="2">
    <location>
        <begin position="717"/>
        <end position="734"/>
    </location>
</feature>
<sequence length="909" mass="100827">SYASLINTLVFGGTMMDSTATTSTNPDAIEEVEYEAPEHIKTQGAYIANATKNAYRPVFADYKVLRYSIQKSAGSLPNLNQLWPSIPGARRNQDATTKGIMKWTIDVPYGMSKIEQTVACLSHLQSLQKSRPINPSQERPFYFKKGLIGVAVKGYARRLVGGVLRATHARYDEDGNLIQMGRDVSTSAIATNHYSVAEHIRCLLNTWRQAVGTRATGQREHFCLAVRHAMLLRDGDLRGINIANLSMETLPMSPGGIQKTVALVFTMFEGKANQLGHAQEGIAIRHHDVKNEAWIDTEHPVWTSKKFVGNGGSKALSPSASYSSTSSVFAAELLTCSNVTHSGRDSGAKEAVRLNCPEEEISAGCRWSHTSGKLPQHYLAKRPIMFARYMAGFSDKPFHLKRNEVAPSIELQRFVFDFVENAFGEEGSEENRLWRLECDNEMMEMDVNNEEDLENIEPYGFTPESSSTTSHASSWASMSSNKKFVLKTLLRLRRVLLQDAAEYLYRYKPEQSPLLQAHSLFTHPLFKEFKIQVHKALDRPVKQIPNNLPPNVISALDAWYRETHAGLAEANRKMEDLDERMVTFETLFCTLFSHTSRSNNMMRDIKADTASMKGTQPSLPPPPPTTFMHSAAFTPDGQSPIFAHGSQTPVMSSTYHPPASRPSHHQKAISTQIRPIRPALAPQPPRKQPSPPPIPTFPVLGRGREIRAGTREATESGLLSQSVAGSSDGPSTGGSAPVLVPASVAMPKQWFVPAARLRSTRALYDEYLLFLDLSATNKKSDLTGKAIKQISNRKAVYDQIIHLRTRNIAAGLSEKDALEAACTEIDNKVRDLIGATAGDPYSKNQAFIYCRNERIRRYLDEGKVIRNRGRTKKANDDGSASKGKGKSKSKDKKKSNEESDGDNESDDDE</sequence>
<dbReference type="AlphaFoldDB" id="A0A9P6ULT8"/>
<dbReference type="InterPro" id="IPR038279">
    <property type="entry name" value="Ndc10_dom2_sf"/>
</dbReference>
<reference evidence="3" key="1">
    <citation type="journal article" date="2020" name="Fungal Divers.">
        <title>Resolving the Mortierellaceae phylogeny through synthesis of multi-gene phylogenetics and phylogenomics.</title>
        <authorList>
            <person name="Vandepol N."/>
            <person name="Liber J."/>
            <person name="Desiro A."/>
            <person name="Na H."/>
            <person name="Kennedy M."/>
            <person name="Barry K."/>
            <person name="Grigoriev I.V."/>
            <person name="Miller A.N."/>
            <person name="O'Donnell K."/>
            <person name="Stajich J.E."/>
            <person name="Bonito G."/>
        </authorList>
    </citation>
    <scope>NUCLEOTIDE SEQUENCE</scope>
    <source>
        <strain evidence="3">NVP60</strain>
    </source>
</reference>
<accession>A0A9P6ULT8</accession>
<dbReference type="GO" id="GO:0003677">
    <property type="term" value="F:DNA binding"/>
    <property type="evidence" value="ECO:0007669"/>
    <property type="project" value="InterPro"/>
</dbReference>
<organism evidence="3 4">
    <name type="scientific">Linnemannia gamsii</name>
    <dbReference type="NCBI Taxonomy" id="64522"/>
    <lineage>
        <taxon>Eukaryota</taxon>
        <taxon>Fungi</taxon>
        <taxon>Fungi incertae sedis</taxon>
        <taxon>Mucoromycota</taxon>
        <taxon>Mortierellomycotina</taxon>
        <taxon>Mortierellomycetes</taxon>
        <taxon>Mortierellales</taxon>
        <taxon>Mortierellaceae</taxon>
        <taxon>Linnemannia</taxon>
    </lineage>
</organism>
<comment type="caution">
    <text evidence="3">The sequence shown here is derived from an EMBL/GenBank/DDBJ whole genome shotgun (WGS) entry which is preliminary data.</text>
</comment>
<dbReference type="Gene3D" id="1.10.443.20">
    <property type="entry name" value="Centromere DNA-binding protein complex CBF3 subunit, domain 2"/>
    <property type="match status" value="1"/>
</dbReference>
<feature type="region of interest" description="Disordered" evidence="2">
    <location>
        <begin position="637"/>
        <end position="735"/>
    </location>
</feature>
<feature type="compositionally biased region" description="Basic residues" evidence="2">
    <location>
        <begin position="883"/>
        <end position="893"/>
    </location>
</feature>
<feature type="compositionally biased region" description="Polar residues" evidence="2">
    <location>
        <begin position="645"/>
        <end position="655"/>
    </location>
</feature>
<evidence type="ECO:0000313" key="3">
    <source>
        <dbReference type="EMBL" id="KAG0310666.1"/>
    </source>
</evidence>
<feature type="compositionally biased region" description="Basic and acidic residues" evidence="2">
    <location>
        <begin position="702"/>
        <end position="714"/>
    </location>
</feature>
<dbReference type="Proteomes" id="UP000823405">
    <property type="component" value="Unassembled WGS sequence"/>
</dbReference>
<gene>
    <name evidence="3" type="ORF">BGZ97_012416</name>
</gene>
<evidence type="ECO:0000256" key="1">
    <source>
        <dbReference type="SAM" id="Coils"/>
    </source>
</evidence>
<name>A0A9P6ULT8_9FUNG</name>
<feature type="coiled-coil region" evidence="1">
    <location>
        <begin position="560"/>
        <end position="587"/>
    </location>
</feature>
<keyword evidence="1" id="KW-0175">Coiled coil</keyword>
<dbReference type="EMBL" id="JAAAIN010000809">
    <property type="protein sequence ID" value="KAG0310666.1"/>
    <property type="molecule type" value="Genomic_DNA"/>
</dbReference>
<feature type="compositionally biased region" description="Acidic residues" evidence="2">
    <location>
        <begin position="898"/>
        <end position="909"/>
    </location>
</feature>
<keyword evidence="4" id="KW-1185">Reference proteome</keyword>
<evidence type="ECO:0000256" key="2">
    <source>
        <dbReference type="SAM" id="MobiDB-lite"/>
    </source>
</evidence>
<evidence type="ECO:0008006" key="5">
    <source>
        <dbReference type="Google" id="ProtNLM"/>
    </source>
</evidence>
<evidence type="ECO:0000313" key="4">
    <source>
        <dbReference type="Proteomes" id="UP000823405"/>
    </source>
</evidence>
<proteinExistence type="predicted"/>
<dbReference type="OrthoDB" id="2449454at2759"/>
<protein>
    <recommendedName>
        <fullName evidence="5">Ndc10 domain-containing protein</fullName>
    </recommendedName>
</protein>